<dbReference type="OrthoDB" id="495783at2"/>
<dbReference type="STRING" id="1069081.SAMN05660197_0096"/>
<dbReference type="AlphaFoldDB" id="A0A1W1WPX4"/>
<gene>
    <name evidence="1" type="ORF">SAMN05660197_0096</name>
</gene>
<reference evidence="2" key="1">
    <citation type="submission" date="2017-04" db="EMBL/GenBank/DDBJ databases">
        <authorList>
            <person name="Varghese N."/>
            <person name="Submissions S."/>
        </authorList>
    </citation>
    <scope>NUCLEOTIDE SEQUENCE [LARGE SCALE GENOMIC DNA]</scope>
    <source>
        <strain evidence="2">DSM 16512</strain>
    </source>
</reference>
<dbReference type="InterPro" id="IPR007553">
    <property type="entry name" value="2-thiour_desulf"/>
</dbReference>
<accession>A0A1W1WPX4</accession>
<protein>
    <submittedName>
        <fullName evidence="1">Uncharacterized conserved protein YbbK, DUF523 family</fullName>
    </submittedName>
</protein>
<dbReference type="EMBL" id="FWWZ01000001">
    <property type="protein sequence ID" value="SMC08347.1"/>
    <property type="molecule type" value="Genomic_DNA"/>
</dbReference>
<dbReference type="PANTHER" id="PTHR30087">
    <property type="entry name" value="INNER MEMBRANE PROTEIN"/>
    <property type="match status" value="1"/>
</dbReference>
<keyword evidence="2" id="KW-1185">Reference proteome</keyword>
<evidence type="ECO:0000313" key="1">
    <source>
        <dbReference type="EMBL" id="SMC08347.1"/>
    </source>
</evidence>
<name>A0A1W1WPX4_9BACT</name>
<dbReference type="PANTHER" id="PTHR30087:SF1">
    <property type="entry name" value="HYPOTHETICAL CYTOSOLIC PROTEIN"/>
    <property type="match status" value="1"/>
</dbReference>
<dbReference type="RefSeq" id="WP_084274634.1">
    <property type="nucleotide sequence ID" value="NZ_AP026671.1"/>
</dbReference>
<organism evidence="1 2">
    <name type="scientific">Nitratiruptor tergarcus DSM 16512</name>
    <dbReference type="NCBI Taxonomy" id="1069081"/>
    <lineage>
        <taxon>Bacteria</taxon>
        <taxon>Pseudomonadati</taxon>
        <taxon>Campylobacterota</taxon>
        <taxon>Epsilonproteobacteria</taxon>
        <taxon>Nautiliales</taxon>
        <taxon>Nitratiruptoraceae</taxon>
        <taxon>Nitratiruptor</taxon>
    </lineage>
</organism>
<evidence type="ECO:0000313" key="2">
    <source>
        <dbReference type="Proteomes" id="UP000192602"/>
    </source>
</evidence>
<proteinExistence type="predicted"/>
<sequence length="142" mass="15922">MPKIAMSACLAGVNCRYNGKNKKNTELLEKHKEDEIILFCPEDAVLGTPRETIDIVEGRAIGNETQQDYTEAIEEQAQKFIAQYPNIDTIYCKSKSPSCALCSAKIFDKNKNLLQSTGTGIFIQELQKHYKNAKFIEKDGDA</sequence>
<dbReference type="Pfam" id="PF04463">
    <property type="entry name" value="2-thiour_desulf"/>
    <property type="match status" value="1"/>
</dbReference>
<dbReference type="Proteomes" id="UP000192602">
    <property type="component" value="Unassembled WGS sequence"/>
</dbReference>